<dbReference type="Proteomes" id="UP000298493">
    <property type="component" value="Unassembled WGS sequence"/>
</dbReference>
<reference evidence="2 3" key="1">
    <citation type="submission" date="2019-04" db="EMBL/GenBank/DDBJ databases">
        <title>High contiguity whole genome sequence and gene annotation resource for two Venturia nashicola isolates.</title>
        <authorList>
            <person name="Prokchorchik M."/>
            <person name="Won K."/>
            <person name="Lee Y."/>
            <person name="Choi E.D."/>
            <person name="Segonzac C."/>
            <person name="Sohn K.H."/>
        </authorList>
    </citation>
    <scope>NUCLEOTIDE SEQUENCE [LARGE SCALE GENOMIC DNA]</scope>
    <source>
        <strain evidence="2 3">PRI2</strain>
    </source>
</reference>
<evidence type="ECO:0000313" key="2">
    <source>
        <dbReference type="EMBL" id="TID22371.1"/>
    </source>
</evidence>
<evidence type="ECO:0000313" key="3">
    <source>
        <dbReference type="Proteomes" id="UP000298493"/>
    </source>
</evidence>
<dbReference type="AlphaFoldDB" id="A0A4Z1PC22"/>
<keyword evidence="3" id="KW-1185">Reference proteome</keyword>
<sequence length="242" mass="28059">MYSWMYDKPLPVSSAKRASKPNSSPGHTLEPRPSSGLGRDALLNRQQRYEFWATQVEREEENIMKNNEHRALVALDEPKMAKVEKRQSASMLREAERCLKKAQARGAVQDPKTDAMKRRQQQFVYQSMAKQFAEVVELMDANSSMLKDPVFRDYVYLLCDSDDLIEQERKNMDKMRKDIWAKKLELHYILYDLHKEEQNGGSDEESDFEELAPAPRRKPLGVSIKEISANLQIDSESEEGEE</sequence>
<accession>A0A4Z1PC22</accession>
<protein>
    <submittedName>
        <fullName evidence="2">Uncharacterized protein</fullName>
    </submittedName>
</protein>
<feature type="region of interest" description="Disordered" evidence="1">
    <location>
        <begin position="1"/>
        <end position="39"/>
    </location>
</feature>
<gene>
    <name evidence="2" type="ORF">E6O75_ATG11165</name>
</gene>
<proteinExistence type="predicted"/>
<dbReference type="EMBL" id="SNSC02000008">
    <property type="protein sequence ID" value="TID22371.1"/>
    <property type="molecule type" value="Genomic_DNA"/>
</dbReference>
<comment type="caution">
    <text evidence="2">The sequence shown here is derived from an EMBL/GenBank/DDBJ whole genome shotgun (WGS) entry which is preliminary data.</text>
</comment>
<organism evidence="2 3">
    <name type="scientific">Venturia nashicola</name>
    <dbReference type="NCBI Taxonomy" id="86259"/>
    <lineage>
        <taxon>Eukaryota</taxon>
        <taxon>Fungi</taxon>
        <taxon>Dikarya</taxon>
        <taxon>Ascomycota</taxon>
        <taxon>Pezizomycotina</taxon>
        <taxon>Dothideomycetes</taxon>
        <taxon>Pleosporomycetidae</taxon>
        <taxon>Venturiales</taxon>
        <taxon>Venturiaceae</taxon>
        <taxon>Venturia</taxon>
    </lineage>
</organism>
<evidence type="ECO:0000256" key="1">
    <source>
        <dbReference type="SAM" id="MobiDB-lite"/>
    </source>
</evidence>
<name>A0A4Z1PC22_9PEZI</name>